<evidence type="ECO:0000313" key="2">
    <source>
        <dbReference type="Proteomes" id="UP000265930"/>
    </source>
</evidence>
<evidence type="ECO:0000313" key="1">
    <source>
        <dbReference type="EMBL" id="RII34186.1"/>
    </source>
</evidence>
<accession>A0A399ITN0</accession>
<organism evidence="1 2">
    <name type="scientific">Clostridium chromiireducens</name>
    <dbReference type="NCBI Taxonomy" id="225345"/>
    <lineage>
        <taxon>Bacteria</taxon>
        <taxon>Bacillati</taxon>
        <taxon>Bacillota</taxon>
        <taxon>Clostridia</taxon>
        <taxon>Eubacteriales</taxon>
        <taxon>Clostridiaceae</taxon>
        <taxon>Clostridium</taxon>
    </lineage>
</organism>
<sequence>MSIYPLEKDIVGTYYYEKHENEMKLKGKAGEKILNRYFTQSHDKGYNSLALMNYIKEILAI</sequence>
<dbReference type="AlphaFoldDB" id="A0A399ITN0"/>
<dbReference type="Proteomes" id="UP000265930">
    <property type="component" value="Unassembled WGS sequence"/>
</dbReference>
<dbReference type="RefSeq" id="WP_119366973.1">
    <property type="nucleotide sequence ID" value="NZ_QXDJ01000003.1"/>
</dbReference>
<proteinExistence type="predicted"/>
<reference evidence="1 2" key="1">
    <citation type="submission" date="2018-08" db="EMBL/GenBank/DDBJ databases">
        <title>Genome of Clostridium chromiireducens C1, DSM12136.</title>
        <authorList>
            <person name="Xing M."/>
            <person name="Wei Y."/>
            <person name="Ang E.L."/>
            <person name="Zhao H."/>
            <person name="Zhang Y."/>
        </authorList>
    </citation>
    <scope>NUCLEOTIDE SEQUENCE [LARGE SCALE GENOMIC DNA]</scope>
    <source>
        <strain evidence="1 2">C1</strain>
    </source>
</reference>
<gene>
    <name evidence="1" type="ORF">D2A34_13570</name>
</gene>
<comment type="caution">
    <text evidence="1">The sequence shown here is derived from an EMBL/GenBank/DDBJ whole genome shotgun (WGS) entry which is preliminary data.</text>
</comment>
<name>A0A399ITN0_9CLOT</name>
<protein>
    <submittedName>
        <fullName evidence="1">Uncharacterized protein</fullName>
    </submittedName>
</protein>
<dbReference type="EMBL" id="QXDJ01000003">
    <property type="protein sequence ID" value="RII34186.1"/>
    <property type="molecule type" value="Genomic_DNA"/>
</dbReference>